<feature type="transmembrane region" description="Helical" evidence="7">
    <location>
        <begin position="399"/>
        <end position="420"/>
    </location>
</feature>
<geneLocation type="mitochondrion" evidence="9"/>
<feature type="transmembrane region" description="Helical" evidence="7">
    <location>
        <begin position="180"/>
        <end position="197"/>
    </location>
</feature>
<dbReference type="EMBL" id="LC460472">
    <property type="protein sequence ID" value="BBI37444.1"/>
    <property type="molecule type" value="Genomic_DNA"/>
</dbReference>
<dbReference type="PANTHER" id="PTHR22773">
    <property type="entry name" value="NADH DEHYDROGENASE"/>
    <property type="match status" value="1"/>
</dbReference>
<keyword evidence="9" id="KW-0496">Mitochondrion</keyword>
<dbReference type="GO" id="GO:0016020">
    <property type="term" value="C:membrane"/>
    <property type="evidence" value="ECO:0007669"/>
    <property type="project" value="UniProtKB-SubCell"/>
</dbReference>
<feature type="transmembrane region" description="Helical" evidence="7">
    <location>
        <begin position="316"/>
        <end position="337"/>
    </location>
</feature>
<feature type="transmembrane region" description="Helical" evidence="7">
    <location>
        <begin position="42"/>
        <end position="64"/>
    </location>
</feature>
<gene>
    <name evidence="9" type="primary">NAD2</name>
</gene>
<name>A0A7I6NEH9_9METZ</name>
<feature type="transmembrane region" description="Helical" evidence="7">
    <location>
        <begin position="487"/>
        <end position="507"/>
    </location>
</feature>
<evidence type="ECO:0000256" key="4">
    <source>
        <dbReference type="ARBA" id="ARBA00022989"/>
    </source>
</evidence>
<dbReference type="InterPro" id="IPR001750">
    <property type="entry name" value="ND/Mrp_TM"/>
</dbReference>
<dbReference type="InterPro" id="IPR010096">
    <property type="entry name" value="NADH-Q_OxRdtase_suN/2"/>
</dbReference>
<keyword evidence="4 7" id="KW-1133">Transmembrane helix</keyword>
<evidence type="ECO:0000256" key="5">
    <source>
        <dbReference type="ARBA" id="ARBA00023136"/>
    </source>
</evidence>
<reference evidence="9" key="1">
    <citation type="journal article" date="2020" name="Genome Biol.">
        <title>Mitochondrial genome evolution of placozoans: gene rearrangements and repeat expansions.</title>
        <authorList>
            <person name="Miyazawa H."/>
            <person name="Osigus H.J."/>
            <person name="Rolfes S."/>
            <person name="Kamm K."/>
            <person name="Schierwater B."/>
            <person name="Nakano H."/>
        </authorList>
    </citation>
    <scope>NUCLEOTIDE SEQUENCE</scope>
    <source>
        <strain evidence="9">SKN_5</strain>
    </source>
</reference>
<keyword evidence="5 7" id="KW-0472">Membrane</keyword>
<evidence type="ECO:0000256" key="3">
    <source>
        <dbReference type="ARBA" id="ARBA00022692"/>
    </source>
</evidence>
<evidence type="ECO:0000256" key="6">
    <source>
        <dbReference type="ARBA" id="ARBA00049551"/>
    </source>
</evidence>
<keyword evidence="3 7" id="KW-0812">Transmembrane</keyword>
<evidence type="ECO:0000259" key="8">
    <source>
        <dbReference type="Pfam" id="PF00361"/>
    </source>
</evidence>
<dbReference type="GO" id="GO:0008137">
    <property type="term" value="F:NADH dehydrogenase (ubiquinone) activity"/>
    <property type="evidence" value="ECO:0007669"/>
    <property type="project" value="UniProtKB-EC"/>
</dbReference>
<accession>A0A7I6NEH9</accession>
<feature type="transmembrane region" description="Helical" evidence="7">
    <location>
        <begin position="266"/>
        <end position="287"/>
    </location>
</feature>
<organism evidence="9">
    <name type="scientific">Placozoa sp. H9 HM-2017</name>
    <dbReference type="NCBI Taxonomy" id="2017597"/>
    <lineage>
        <taxon>Eukaryota</taxon>
        <taxon>Metazoa</taxon>
        <taxon>Placozoa</taxon>
    </lineage>
</organism>
<feature type="transmembrane region" description="Helical" evidence="7">
    <location>
        <begin position="527"/>
        <end position="549"/>
    </location>
</feature>
<dbReference type="EC" id="7.1.1.2" evidence="2"/>
<dbReference type="HAMAP" id="MF_00445">
    <property type="entry name" value="NDH1_NuoN_1"/>
    <property type="match status" value="1"/>
</dbReference>
<feature type="transmembrane region" description="Helical" evidence="7">
    <location>
        <begin position="204"/>
        <end position="219"/>
    </location>
</feature>
<evidence type="ECO:0000313" key="9">
    <source>
        <dbReference type="EMBL" id="BBI37444.1"/>
    </source>
</evidence>
<evidence type="ECO:0000256" key="7">
    <source>
        <dbReference type="SAM" id="Phobius"/>
    </source>
</evidence>
<sequence>MNNPRDLLDPIISMITQFGPILVITLAIFIILLRPVSKTSHIYIAFFATLIAFFITIQGSFGYAGESPLGSPSPLKDLWESRGAPLDPTIENSEGGAYSGPLTQLPWILMDTTLGRGEPYGLDPRFFGANLSDILSNGTLWVPGGALGAPAMGANGAEILGLKGDNLSELSFGMIKENTYWVSECVILLSLMGLLFLTNEKGSGLALVLIVGLGGILLIESANWLTIYLALEFQTLALFILAGGGSQKGSHFPSPGSVPPEGGLKYWILGAMSSGFYLFGCALYFGLTGSEGSLGTILSATPLLETTNIELRQGSLGYLFITVAILFKLAAAPFHMWTPDVYEGAPTPTTALIAIIPKYVAFVLLTNLIITSKLLLSVAIISLIVGAFGALNQTRVKRLLAYSGIGHIGFVLLGVSTGTYEGLQASWTYILIYLITTLASFTMICILEEGDQITPTSTQKRGSLRNYNLVRRLVDLTILSRGKPYSAFSLAIIFLSLAGIPPLLGFLGKWFILVGSIKIAFSSSLPIYYLVAFFAIICTCISAFYYIRIVATIYFNFSRPLIAIQTPLSFILTWESILYGGGKKAAGEAFRGGKSILISIYIYFIIFIIICPQPLLLISHEAGIL</sequence>
<comment type="catalytic activity">
    <reaction evidence="6">
        <text>a ubiquinone + NADH + 5 H(+)(in) = a ubiquinol + NAD(+) + 4 H(+)(out)</text>
        <dbReference type="Rhea" id="RHEA:29091"/>
        <dbReference type="Rhea" id="RHEA-COMP:9565"/>
        <dbReference type="Rhea" id="RHEA-COMP:9566"/>
        <dbReference type="ChEBI" id="CHEBI:15378"/>
        <dbReference type="ChEBI" id="CHEBI:16389"/>
        <dbReference type="ChEBI" id="CHEBI:17976"/>
        <dbReference type="ChEBI" id="CHEBI:57540"/>
        <dbReference type="ChEBI" id="CHEBI:57945"/>
        <dbReference type="EC" id="7.1.1.2"/>
    </reaction>
</comment>
<dbReference type="GO" id="GO:0042773">
    <property type="term" value="P:ATP synthesis coupled electron transport"/>
    <property type="evidence" value="ECO:0007669"/>
    <property type="project" value="InterPro"/>
</dbReference>
<protein>
    <recommendedName>
        <fullName evidence="2">NADH:ubiquinone reductase (H(+)-translocating)</fullName>
        <ecNumber evidence="2">7.1.1.2</ecNumber>
    </recommendedName>
</protein>
<evidence type="ECO:0000256" key="1">
    <source>
        <dbReference type="ARBA" id="ARBA00004141"/>
    </source>
</evidence>
<feature type="domain" description="NADH:quinone oxidoreductase/Mrp antiporter transmembrane" evidence="8">
    <location>
        <begin position="221"/>
        <end position="519"/>
    </location>
</feature>
<feature type="transmembrane region" description="Helical" evidence="7">
    <location>
        <begin position="374"/>
        <end position="392"/>
    </location>
</feature>
<feature type="transmembrane region" description="Helical" evidence="7">
    <location>
        <begin position="600"/>
        <end position="618"/>
    </location>
</feature>
<dbReference type="Pfam" id="PF00361">
    <property type="entry name" value="Proton_antipo_M"/>
    <property type="match status" value="1"/>
</dbReference>
<dbReference type="PRINTS" id="PR01434">
    <property type="entry name" value="NADHDHGNASE5"/>
</dbReference>
<dbReference type="AlphaFoldDB" id="A0A7I6NEH9"/>
<feature type="transmembrane region" description="Helical" evidence="7">
    <location>
        <begin position="12"/>
        <end position="33"/>
    </location>
</feature>
<proteinExistence type="inferred from homology"/>
<evidence type="ECO:0000256" key="2">
    <source>
        <dbReference type="ARBA" id="ARBA00012944"/>
    </source>
</evidence>
<feature type="transmembrane region" description="Helical" evidence="7">
    <location>
        <begin position="426"/>
        <end position="447"/>
    </location>
</feature>
<comment type="subcellular location">
    <subcellularLocation>
        <location evidence="1">Membrane</location>
        <topology evidence="1">Multi-pass membrane protein</topology>
    </subcellularLocation>
</comment>